<feature type="domain" description="Ubiquitin-like" evidence="12">
    <location>
        <begin position="112"/>
        <end position="147"/>
    </location>
</feature>
<dbReference type="SUPFAM" id="SSF54236">
    <property type="entry name" value="Ubiquitin-like"/>
    <property type="match status" value="1"/>
</dbReference>
<evidence type="ECO:0000313" key="13">
    <source>
        <dbReference type="EMBL" id="KAK9395865.1"/>
    </source>
</evidence>
<dbReference type="AlphaFoldDB" id="A0AAW1B1J9"/>
<proteinExistence type="predicted"/>
<dbReference type="Gene3D" id="3.10.20.90">
    <property type="entry name" value="Phosphatidylinositol 3-kinase Catalytic Subunit, Chain A, domain 1"/>
    <property type="match status" value="1"/>
</dbReference>
<dbReference type="PANTHER" id="PTHR14557:SF3">
    <property type="entry name" value="TRANSMEMBRANE AND UBIQUITIN-LIKE DOMAIN-CONTAINING PROTEIN 1"/>
    <property type="match status" value="1"/>
</dbReference>
<dbReference type="GO" id="GO:0016020">
    <property type="term" value="C:membrane"/>
    <property type="evidence" value="ECO:0007669"/>
    <property type="project" value="UniProtKB-SubCell"/>
</dbReference>
<dbReference type="Pfam" id="PF00240">
    <property type="entry name" value="ubiquitin"/>
    <property type="match status" value="1"/>
</dbReference>
<evidence type="ECO:0000256" key="10">
    <source>
        <dbReference type="SAM" id="MobiDB-lite"/>
    </source>
</evidence>
<dbReference type="PANTHER" id="PTHR14557">
    <property type="entry name" value="PROTEIN C7ORF21"/>
    <property type="match status" value="1"/>
</dbReference>
<dbReference type="GO" id="GO:0005737">
    <property type="term" value="C:cytoplasm"/>
    <property type="evidence" value="ECO:0007669"/>
    <property type="project" value="UniProtKB-SubCell"/>
</dbReference>
<keyword evidence="4" id="KW-0963">Cytoplasm</keyword>
<gene>
    <name evidence="13" type="ORF">NXF25_019226</name>
</gene>
<dbReference type="EMBL" id="JAOTOJ010000008">
    <property type="protein sequence ID" value="KAK9395865.1"/>
    <property type="molecule type" value="Genomic_DNA"/>
</dbReference>
<reference evidence="13 14" key="1">
    <citation type="journal article" date="2024" name="Proc. Natl. Acad. Sci. U.S.A.">
        <title>The genetic regulatory architecture and epigenomic basis for age-related changes in rattlesnake venom.</title>
        <authorList>
            <person name="Hogan M.P."/>
            <person name="Holding M.L."/>
            <person name="Nystrom G.S."/>
            <person name="Colston T.J."/>
            <person name="Bartlett D.A."/>
            <person name="Mason A.J."/>
            <person name="Ellsworth S.A."/>
            <person name="Rautsaw R.M."/>
            <person name="Lawrence K.C."/>
            <person name="Strickland J.L."/>
            <person name="He B."/>
            <person name="Fraser P."/>
            <person name="Margres M.J."/>
            <person name="Gilbert D.M."/>
            <person name="Gibbs H.L."/>
            <person name="Parkinson C.L."/>
            <person name="Rokyta D.R."/>
        </authorList>
    </citation>
    <scope>NUCLEOTIDE SEQUENCE [LARGE SCALE GENOMIC DNA]</scope>
    <source>
        <strain evidence="13">DRR0105</strain>
    </source>
</reference>
<evidence type="ECO:0000313" key="14">
    <source>
        <dbReference type="Proteomes" id="UP001474421"/>
    </source>
</evidence>
<feature type="transmembrane region" description="Helical" evidence="11">
    <location>
        <begin position="167"/>
        <end position="188"/>
    </location>
</feature>
<evidence type="ECO:0000256" key="11">
    <source>
        <dbReference type="SAM" id="Phobius"/>
    </source>
</evidence>
<evidence type="ECO:0000256" key="8">
    <source>
        <dbReference type="ARBA" id="ARBA00023242"/>
    </source>
</evidence>
<dbReference type="InterPro" id="IPR040352">
    <property type="entry name" value="TMUB1/2"/>
</dbReference>
<evidence type="ECO:0000256" key="1">
    <source>
        <dbReference type="ARBA" id="ARBA00004123"/>
    </source>
</evidence>
<evidence type="ECO:0000256" key="7">
    <source>
        <dbReference type="ARBA" id="ARBA00023136"/>
    </source>
</evidence>
<feature type="region of interest" description="Disordered" evidence="10">
    <location>
        <begin position="143"/>
        <end position="163"/>
    </location>
</feature>
<feature type="region of interest" description="Disordered" evidence="10">
    <location>
        <begin position="75"/>
        <end position="99"/>
    </location>
</feature>
<evidence type="ECO:0000256" key="9">
    <source>
        <dbReference type="ARBA" id="ARBA00039931"/>
    </source>
</evidence>
<dbReference type="InterPro" id="IPR000626">
    <property type="entry name" value="Ubiquitin-like_dom"/>
</dbReference>
<evidence type="ECO:0000259" key="12">
    <source>
        <dbReference type="PROSITE" id="PS50053"/>
    </source>
</evidence>
<dbReference type="PROSITE" id="PS50053">
    <property type="entry name" value="UBIQUITIN_2"/>
    <property type="match status" value="1"/>
</dbReference>
<dbReference type="Proteomes" id="UP001474421">
    <property type="component" value="Unassembled WGS sequence"/>
</dbReference>
<keyword evidence="14" id="KW-1185">Reference proteome</keyword>
<keyword evidence="6 11" id="KW-1133">Transmembrane helix</keyword>
<evidence type="ECO:0000256" key="3">
    <source>
        <dbReference type="ARBA" id="ARBA00004496"/>
    </source>
</evidence>
<feature type="transmembrane region" description="Helical" evidence="11">
    <location>
        <begin position="194"/>
        <end position="219"/>
    </location>
</feature>
<feature type="compositionally biased region" description="Low complexity" evidence="10">
    <location>
        <begin position="145"/>
        <end position="163"/>
    </location>
</feature>
<keyword evidence="5 11" id="KW-0812">Transmembrane</keyword>
<keyword evidence="7 11" id="KW-0472">Membrane</keyword>
<sequence length="221" mass="24109">MSPSSIIIIFILYPPPHSASLAAGKTRCLGKGRGRPACLRVFSLSLPLPSCSHPPPHPSGREDLGSWARAERRRPFLGTTEKGGPDLRPTPHRLSPSRPLRLYFPGQEQLVRLIYQGQLLRDDGQTLAALHLTHNSVLHCHVSQRRASPGPSSGAGSRSRPEAARPALNVGGLMVPLMVLMLGALWYFQVQHRHAFTATATTCLAGLTLLFSFVAFAAYRR</sequence>
<evidence type="ECO:0000256" key="5">
    <source>
        <dbReference type="ARBA" id="ARBA00022692"/>
    </source>
</evidence>
<keyword evidence="8" id="KW-0539">Nucleus</keyword>
<comment type="subcellular location">
    <subcellularLocation>
        <location evidence="3">Cytoplasm</location>
    </subcellularLocation>
    <subcellularLocation>
        <location evidence="2">Membrane</location>
        <topology evidence="2">Multi-pass membrane protein</topology>
    </subcellularLocation>
    <subcellularLocation>
        <location evidence="1">Nucleus</location>
    </subcellularLocation>
</comment>
<dbReference type="GO" id="GO:0005634">
    <property type="term" value="C:nucleus"/>
    <property type="evidence" value="ECO:0007669"/>
    <property type="project" value="UniProtKB-SubCell"/>
</dbReference>
<dbReference type="GO" id="GO:0036503">
    <property type="term" value="P:ERAD pathway"/>
    <property type="evidence" value="ECO:0007669"/>
    <property type="project" value="InterPro"/>
</dbReference>
<protein>
    <recommendedName>
        <fullName evidence="9">Transmembrane and ubiquitin-like domain-containing protein 1</fullName>
    </recommendedName>
</protein>
<comment type="caution">
    <text evidence="13">The sequence shown here is derived from an EMBL/GenBank/DDBJ whole genome shotgun (WGS) entry which is preliminary data.</text>
</comment>
<evidence type="ECO:0000256" key="6">
    <source>
        <dbReference type="ARBA" id="ARBA00022989"/>
    </source>
</evidence>
<accession>A0AAW1B1J9</accession>
<organism evidence="13 14">
    <name type="scientific">Crotalus adamanteus</name>
    <name type="common">Eastern diamondback rattlesnake</name>
    <dbReference type="NCBI Taxonomy" id="8729"/>
    <lineage>
        <taxon>Eukaryota</taxon>
        <taxon>Metazoa</taxon>
        <taxon>Chordata</taxon>
        <taxon>Craniata</taxon>
        <taxon>Vertebrata</taxon>
        <taxon>Euteleostomi</taxon>
        <taxon>Lepidosauria</taxon>
        <taxon>Squamata</taxon>
        <taxon>Bifurcata</taxon>
        <taxon>Unidentata</taxon>
        <taxon>Episquamata</taxon>
        <taxon>Toxicofera</taxon>
        <taxon>Serpentes</taxon>
        <taxon>Colubroidea</taxon>
        <taxon>Viperidae</taxon>
        <taxon>Crotalinae</taxon>
        <taxon>Crotalus</taxon>
    </lineage>
</organism>
<evidence type="ECO:0000256" key="4">
    <source>
        <dbReference type="ARBA" id="ARBA00022490"/>
    </source>
</evidence>
<evidence type="ECO:0000256" key="2">
    <source>
        <dbReference type="ARBA" id="ARBA00004141"/>
    </source>
</evidence>
<dbReference type="InterPro" id="IPR029071">
    <property type="entry name" value="Ubiquitin-like_domsf"/>
</dbReference>
<name>A0AAW1B1J9_CROAD</name>